<dbReference type="OrthoDB" id="775571at2759"/>
<dbReference type="PANTHER" id="PTHR19302:SF70">
    <property type="entry name" value="GAMMA-TUBULIN COMPLEX COMPONENT 6"/>
    <property type="match status" value="1"/>
</dbReference>
<feature type="region of interest" description="Disordered" evidence="9">
    <location>
        <begin position="1211"/>
        <end position="1230"/>
    </location>
</feature>
<dbReference type="GO" id="GO:0007020">
    <property type="term" value="P:microtubule nucleation"/>
    <property type="evidence" value="ECO:0000318"/>
    <property type="project" value="GO_Central"/>
</dbReference>
<proteinExistence type="inferred from homology"/>
<evidence type="ECO:0000256" key="8">
    <source>
        <dbReference type="SAM" id="Coils"/>
    </source>
</evidence>
<accession>A0A7M7N052</accession>
<dbReference type="GeneID" id="581868"/>
<comment type="subcellular location">
    <subcellularLocation>
        <location evidence="1">Cytoplasm</location>
        <location evidence="1">Cytoskeleton</location>
        <location evidence="1">Microtubule organizing center</location>
        <location evidence="1">Centrosome</location>
    </subcellularLocation>
</comment>
<evidence type="ECO:0000259" key="12">
    <source>
        <dbReference type="Pfam" id="PF19340"/>
    </source>
</evidence>
<evidence type="ECO:0000256" key="3">
    <source>
        <dbReference type="ARBA" id="ARBA00022490"/>
    </source>
</evidence>
<dbReference type="EnsemblMetazoa" id="XM_030973237">
    <property type="protein sequence ID" value="XP_030829097"/>
    <property type="gene ID" value="LOC581868"/>
</dbReference>
<dbReference type="GO" id="GO:0005874">
    <property type="term" value="C:microtubule"/>
    <property type="evidence" value="ECO:0007669"/>
    <property type="project" value="UniProtKB-KW"/>
</dbReference>
<dbReference type="CTD" id="85378"/>
<dbReference type="PANTHER" id="PTHR19302">
    <property type="entry name" value="GAMMA TUBULIN COMPLEX PROTEIN"/>
    <property type="match status" value="1"/>
</dbReference>
<evidence type="ECO:0000256" key="9">
    <source>
        <dbReference type="SAM" id="MobiDB-lite"/>
    </source>
</evidence>
<keyword evidence="3" id="KW-0963">Cytoplasm</keyword>
<evidence type="ECO:0000256" key="6">
    <source>
        <dbReference type="ARBA" id="ARBA00071901"/>
    </source>
</evidence>
<comment type="subunit">
    <text evidence="7">Component of the gamma-tubulin ring complex (gTuRC) consisting of TUBGCP2, TUBGCP3, TUBGCP4, TUBGCP5 and TUBGCP6 and gamma-tubulin TUBG1 or TUBG2. TUBGCP2, TUBGCP3, TUBGCP4, TUBGCP5 and TUBGCP6 assemble in a 5:5:2:1:1 stoichiometry; each is associated with a gamma-tubulin, thereby arranging 14 gamma-tubulins in a helical manner. Gamma-tubulin at the first position is blocked by TUBGCP3 at the last position, allowing 13 protafilaments to grow into a microtubule. The gTuRC (via TUBGCP3 and TUBGCP6) interacts with ACTB and MZT1; the interactions form a luminal bridge that stabilizes the initial structure during complex assembly. The gTuRC (via TUBGCP2) interacts with MZT2A/MZT2B and CDK5RAP2 (via CM1 motif); the interactions play a role in gTuRC activation.</text>
</comment>
<feature type="compositionally biased region" description="Basic and acidic residues" evidence="9">
    <location>
        <begin position="871"/>
        <end position="882"/>
    </location>
</feature>
<evidence type="ECO:0000256" key="2">
    <source>
        <dbReference type="ARBA" id="ARBA00010337"/>
    </source>
</evidence>
<feature type="compositionally biased region" description="Acidic residues" evidence="9">
    <location>
        <begin position="1038"/>
        <end position="1048"/>
    </location>
</feature>
<name>A0A7M7N052_STRPU</name>
<feature type="domain" description="Gamma tubulin complex component C-terminal" evidence="10">
    <location>
        <begin position="1619"/>
        <end position="1921"/>
    </location>
</feature>
<dbReference type="InParanoid" id="A0A7M7N052"/>
<reference evidence="13" key="2">
    <citation type="submission" date="2021-01" db="UniProtKB">
        <authorList>
            <consortium name="EnsemblMetazoa"/>
        </authorList>
    </citation>
    <scope>IDENTIFICATION</scope>
</reference>
<evidence type="ECO:0000256" key="7">
    <source>
        <dbReference type="ARBA" id="ARBA00093551"/>
    </source>
</evidence>
<comment type="similarity">
    <text evidence="2">Belongs to the TUBGCP family.</text>
</comment>
<dbReference type="InterPro" id="IPR040457">
    <property type="entry name" value="GCP_C"/>
</dbReference>
<dbReference type="GO" id="GO:0000278">
    <property type="term" value="P:mitotic cell cycle"/>
    <property type="evidence" value="ECO:0000318"/>
    <property type="project" value="GO_Central"/>
</dbReference>
<dbReference type="Pfam" id="PF04130">
    <property type="entry name" value="GCP_C_terminal"/>
    <property type="match status" value="1"/>
</dbReference>
<dbReference type="InterPro" id="IPR042241">
    <property type="entry name" value="GCP_C_sf"/>
</dbReference>
<feature type="region of interest" description="Disordered" evidence="9">
    <location>
        <begin position="859"/>
        <end position="991"/>
    </location>
</feature>
<feature type="region of interest" description="Disordered" evidence="9">
    <location>
        <begin position="1031"/>
        <end position="1054"/>
    </location>
</feature>
<dbReference type="GO" id="GO:0031122">
    <property type="term" value="P:cytoplasmic microtubule organization"/>
    <property type="evidence" value="ECO:0000318"/>
    <property type="project" value="GO_Central"/>
</dbReference>
<dbReference type="Proteomes" id="UP000007110">
    <property type="component" value="Unassembled WGS sequence"/>
</dbReference>
<evidence type="ECO:0000259" key="11">
    <source>
        <dbReference type="Pfam" id="PF17681"/>
    </source>
</evidence>
<keyword evidence="5" id="KW-0206">Cytoskeleton</keyword>
<dbReference type="FunFam" id="1.20.120.1900:FF:000004">
    <property type="entry name" value="gamma-tubulin complex component 6 isoform X1"/>
    <property type="match status" value="1"/>
</dbReference>
<dbReference type="Pfam" id="PF17681">
    <property type="entry name" value="GCP_N_terminal"/>
    <property type="match status" value="1"/>
</dbReference>
<feature type="compositionally biased region" description="Acidic residues" evidence="9">
    <location>
        <begin position="965"/>
        <end position="991"/>
    </location>
</feature>
<sequence>MAACDSTSPQQLLQKLVQTALSKTLGSSHSVRLGEDAEDIARFRQRLQTRLFNALLGNLPGPLQHSCSTTPKARRCCPREQLIVIVFKLRAQRRFDEARQMELILDRLSKLSEEDNDQMEFLERVIQFLLALAGTKQSSHKSAVGHQKHNLPSVGLTSQEDMAALPGGDWFHGDGKHVLRCDEHRPYIHYSRELFEGPSIGQFGNDSGISEMSSHDSLLDNKIFEAEPGQDLRGNRLFAVKSLMGNAYERKLRESLFGGLVHSHVKHIDAKLSLPELPDTTNPAFLGIKIPAFAESALSDDEGYHESISGSITSALSTPEKENIWDAALRYKPNRHRTWENIGNLPRPTERPYLTEAGPGALDLVYQLRCKEAAIIQPTTEPAPIILKDQQRLVQHTWNVLIGLPSDVFLYNKEAMSFGVNSQICLTGTTTESLQQLLSELAQAGTDYTRLWHTSQQPITNSTYTGGLVLQAFLGAVRRYLQYYNAQVLLAQSRLEGDATGEMVKRRVTVLVIKAKFSGLLAQLRYLARLCGCDGRKGTQPGGLSDPLPIGIQLLSMLYQEALDCTGTENYRLMLSLLRSACAPYLMFIQDWVFHGICRDAYGEFMIQANHTYLFYRDKHYWTHGYALLTGENKSAVPLFLQELSSDMYVCGKTINLLKQCAPEHFICNPTVDPPCVGLTFSTEELDQVTSRTKTYVRYMEVLAGQLTVSRREKETKEEEARIELLAAARRTAAEEQQKHNEKMKDKRKAIGARKKKELNELKEQMQKDLLRRGQELEEEREEDRERMEEVARRQLAVEEAESELEKQAREEVIQFYSELAKDATMREQRALWRIRRRQLDQERIEFLQKDKEALKQELQAPLAPSSVALARKDVGETKEAGESSVRFSDLTDDAKTTAATAGESEIKSTAISSDETGIADEQETVPVAGDDTKTKSANEINAPGEVTEDAAKGETEVQEVSMDFVDESEQQDADIGEDRGDELDVGGEENEEIEPVLALIRGDQNRGSAEVSSKETRVKKAKKGISIREFLPKDQIDGDDTLQESDEEQAKDTAMDDVLLEIGSSLPSQDAAIQVERAAHGTIGGGSILDDIIGEDKSQSGSDDADGRIVGLAHRAHAQGHPSATSLDEDNSNLGLQRRHDHGHASDSILKVGRDSAGVAAAEDVSVPGLPQRAHQHGHATDSTIQNLGEIQESPTEEAGRLIGVPHRSQVHGHVSASVKDQEGESDVTYGTTEKLPQRSHIHGHPSQSSIEGVGGAGGEPSQHPPESVHARSVHGHASDSALGQHSTIGQLGVDDNNIVGLPQRPHVHGHASDSAMQDVISGAESETVLSTRSSRASIEGVRTSDSGYDTQQAQGMPSSSSSSASTGLPGVPHRRPLAPQRTEPETDQTAGALADIPHRSHAHGHATDSSLGSVMYQSAGGSGGAGPETDQTAEALQDVPHRSHDHGHATDSSLGRVMYPSAVSPSGAGEGRLSVQKDGRVVFSILKHGHPSDSSAQKLMYPLKETLPENEEDTVEAIELPVTVWADEGREVTEFDFNMFEGLPNSDLLGRTGFEPLKSEIGDYGVLASQSEDIEATDLLPLPIIIKRSITAPLRAQVWLVNQSILDYFLVDLRIDKHFTALRRFLFLQDGEFGHSLCDQIFDKLAQCVHLQELLSPLTLNQILSRAIQLSASSDSQQADNLSFALKWHPSVFKPNAIDTLDCLELRYHVEWPSNIVITDTCLSKYNKVFSFLLQLKRTGWVLRDIHHQLKISAMFHQASGSQQYHQLQIFRHEMQHFVNVMQGYVVNQVIHVSWEEFQKDLKGNVHNLDDIREKHGLYLNKAILRCLLNKKAAPVMKIICDILSLVLKVRTQLTSAPWAWDASSGQVIHPCFRNIKKSYMAFKEYSGFLYKVVAKLVTRGYQPHLEEFMLRLNFNDYYQEHKS</sequence>
<dbReference type="InterPro" id="IPR045818">
    <property type="entry name" value="GCP6_N"/>
</dbReference>
<evidence type="ECO:0000313" key="13">
    <source>
        <dbReference type="EnsemblMetazoa" id="XP_030829097"/>
    </source>
</evidence>
<evidence type="ECO:0000256" key="4">
    <source>
        <dbReference type="ARBA" id="ARBA00022701"/>
    </source>
</evidence>
<evidence type="ECO:0000259" key="10">
    <source>
        <dbReference type="Pfam" id="PF04130"/>
    </source>
</evidence>
<feature type="region of interest" description="Disordered" evidence="9">
    <location>
        <begin position="1117"/>
        <end position="1148"/>
    </location>
</feature>
<evidence type="ECO:0000256" key="1">
    <source>
        <dbReference type="ARBA" id="ARBA00004300"/>
    </source>
</evidence>
<feature type="compositionally biased region" description="Polar residues" evidence="9">
    <location>
        <begin position="1409"/>
        <end position="1418"/>
    </location>
</feature>
<dbReference type="GO" id="GO:0005813">
    <property type="term" value="C:centrosome"/>
    <property type="evidence" value="ECO:0007669"/>
    <property type="project" value="UniProtKB-SubCell"/>
</dbReference>
<feature type="region of interest" description="Disordered" evidence="9">
    <location>
        <begin position="1235"/>
        <end position="1475"/>
    </location>
</feature>
<dbReference type="GO" id="GO:0043015">
    <property type="term" value="F:gamma-tubulin binding"/>
    <property type="evidence" value="ECO:0000318"/>
    <property type="project" value="GO_Central"/>
</dbReference>
<keyword evidence="4" id="KW-0493">Microtubule</keyword>
<dbReference type="InterPro" id="IPR007259">
    <property type="entry name" value="GCP"/>
</dbReference>
<dbReference type="GO" id="GO:0000922">
    <property type="term" value="C:spindle pole"/>
    <property type="evidence" value="ECO:0007669"/>
    <property type="project" value="InterPro"/>
</dbReference>
<organism evidence="13 14">
    <name type="scientific">Strongylocentrotus purpuratus</name>
    <name type="common">Purple sea urchin</name>
    <dbReference type="NCBI Taxonomy" id="7668"/>
    <lineage>
        <taxon>Eukaryota</taxon>
        <taxon>Metazoa</taxon>
        <taxon>Echinodermata</taxon>
        <taxon>Eleutherozoa</taxon>
        <taxon>Echinozoa</taxon>
        <taxon>Echinoidea</taxon>
        <taxon>Euechinoidea</taxon>
        <taxon>Echinacea</taxon>
        <taxon>Camarodonta</taxon>
        <taxon>Echinidea</taxon>
        <taxon>Strongylocentrotidae</taxon>
        <taxon>Strongylocentrotus</taxon>
    </lineage>
</organism>
<dbReference type="OMA" id="MAPVNAH"/>
<dbReference type="RefSeq" id="XP_030829097.1">
    <property type="nucleotide sequence ID" value="XM_030973237.1"/>
</dbReference>
<keyword evidence="14" id="KW-1185">Reference proteome</keyword>
<dbReference type="InterPro" id="IPR041470">
    <property type="entry name" value="GCP_N"/>
</dbReference>
<feature type="domain" description="Gamma-tubulin complex component 6 N-terminal" evidence="12">
    <location>
        <begin position="42"/>
        <end position="377"/>
    </location>
</feature>
<evidence type="ECO:0000313" key="14">
    <source>
        <dbReference type="Proteomes" id="UP000007110"/>
    </source>
</evidence>
<feature type="compositionally biased region" description="Polar residues" evidence="9">
    <location>
        <begin position="1345"/>
        <end position="1359"/>
    </location>
</feature>
<feature type="coiled-coil region" evidence="8">
    <location>
        <begin position="726"/>
        <end position="811"/>
    </location>
</feature>
<dbReference type="Gene3D" id="1.20.120.1900">
    <property type="entry name" value="Gamma-tubulin complex, C-terminal domain"/>
    <property type="match status" value="1"/>
</dbReference>
<protein>
    <recommendedName>
        <fullName evidence="6">Gamma-tubulin complex component 6</fullName>
    </recommendedName>
</protein>
<feature type="compositionally biased region" description="Basic and acidic residues" evidence="9">
    <location>
        <begin position="1441"/>
        <end position="1451"/>
    </location>
</feature>
<dbReference type="GO" id="GO:0051321">
    <property type="term" value="P:meiotic cell cycle"/>
    <property type="evidence" value="ECO:0000318"/>
    <property type="project" value="GO_Central"/>
</dbReference>
<dbReference type="GO" id="GO:0051225">
    <property type="term" value="P:spindle assembly"/>
    <property type="evidence" value="ECO:0000318"/>
    <property type="project" value="GO_Central"/>
</dbReference>
<feature type="compositionally biased region" description="Polar residues" evidence="9">
    <location>
        <begin position="1329"/>
        <end position="1338"/>
    </location>
</feature>
<evidence type="ECO:0000256" key="5">
    <source>
        <dbReference type="ARBA" id="ARBA00023212"/>
    </source>
</evidence>
<feature type="domain" description="Gamma tubulin complex component protein N-terminal" evidence="11">
    <location>
        <begin position="399"/>
        <end position="671"/>
    </location>
</feature>
<dbReference type="Pfam" id="PF19340">
    <property type="entry name" value="GCP6_N"/>
    <property type="match status" value="1"/>
</dbReference>
<reference evidence="14" key="1">
    <citation type="submission" date="2015-02" db="EMBL/GenBank/DDBJ databases">
        <title>Genome sequencing for Strongylocentrotus purpuratus.</title>
        <authorList>
            <person name="Murali S."/>
            <person name="Liu Y."/>
            <person name="Vee V."/>
            <person name="English A."/>
            <person name="Wang M."/>
            <person name="Skinner E."/>
            <person name="Han Y."/>
            <person name="Muzny D.M."/>
            <person name="Worley K.C."/>
            <person name="Gibbs R.A."/>
        </authorList>
    </citation>
    <scope>NUCLEOTIDE SEQUENCE</scope>
</reference>
<dbReference type="KEGG" id="spu:581868"/>
<dbReference type="GO" id="GO:0000930">
    <property type="term" value="C:gamma-tubulin complex"/>
    <property type="evidence" value="ECO:0000318"/>
    <property type="project" value="GO_Central"/>
</dbReference>
<keyword evidence="8" id="KW-0175">Coiled coil</keyword>